<dbReference type="InterPro" id="IPR013216">
    <property type="entry name" value="Methyltransf_11"/>
</dbReference>
<dbReference type="GO" id="GO:0010340">
    <property type="term" value="F:carboxyl-O-methyltransferase activity"/>
    <property type="evidence" value="ECO:0007669"/>
    <property type="project" value="UniProtKB-UniRule"/>
</dbReference>
<dbReference type="PANTHER" id="PTHR43591:SF24">
    <property type="entry name" value="2-METHOXY-6-POLYPRENYL-1,4-BENZOQUINOL METHYLASE, MITOCHONDRIAL"/>
    <property type="match status" value="1"/>
</dbReference>
<dbReference type="InterPro" id="IPR011814">
    <property type="entry name" value="BioC"/>
</dbReference>
<dbReference type="UniPathway" id="UPA00078"/>
<evidence type="ECO:0000256" key="4">
    <source>
        <dbReference type="ARBA" id="ARBA00022603"/>
    </source>
</evidence>
<dbReference type="KEGG" id="palh:B1H58_00850"/>
<evidence type="ECO:0000313" key="11">
    <source>
        <dbReference type="Proteomes" id="UP000192900"/>
    </source>
</evidence>
<feature type="domain" description="Methyltransferase type 11" evidence="9">
    <location>
        <begin position="48"/>
        <end position="139"/>
    </location>
</feature>
<reference evidence="10 11" key="1">
    <citation type="submission" date="2017-02" db="EMBL/GenBank/DDBJ databases">
        <title>Complete genome sequence of the drought resistance-promoting endophyte Pantoea alhagi LTYR-11Z.</title>
        <authorList>
            <person name="Zhang L."/>
        </authorList>
    </citation>
    <scope>NUCLEOTIDE SEQUENCE [LARGE SCALE GENOMIC DNA]</scope>
    <source>
        <strain evidence="10 11">LTYR-11Z</strain>
    </source>
</reference>
<accession>A0A1W6B0U1</accession>
<keyword evidence="6 8" id="KW-0949">S-adenosyl-L-methionine</keyword>
<dbReference type="GO" id="GO:0102130">
    <property type="term" value="F:malonyl-CoA methyltransferase activity"/>
    <property type="evidence" value="ECO:0007669"/>
    <property type="project" value="UniProtKB-EC"/>
</dbReference>
<dbReference type="GO" id="GO:0032259">
    <property type="term" value="P:methylation"/>
    <property type="evidence" value="ECO:0007669"/>
    <property type="project" value="UniProtKB-KW"/>
</dbReference>
<dbReference type="GO" id="GO:0009102">
    <property type="term" value="P:biotin biosynthetic process"/>
    <property type="evidence" value="ECO:0007669"/>
    <property type="project" value="UniProtKB-UniRule"/>
</dbReference>
<comment type="function">
    <text evidence="8">Converts the free carboxyl group of a malonyl-thioester to its methyl ester by transfer of a methyl group from S-adenosyl-L-methionine (SAM). It allows to synthesize pimeloyl-ACP via the fatty acid synthetic pathway.</text>
</comment>
<dbReference type="NCBIfam" id="TIGR02072">
    <property type="entry name" value="BioC"/>
    <property type="match status" value="1"/>
</dbReference>
<dbReference type="SUPFAM" id="SSF53335">
    <property type="entry name" value="S-adenosyl-L-methionine-dependent methyltransferases"/>
    <property type="match status" value="1"/>
</dbReference>
<protein>
    <recommendedName>
        <fullName evidence="3 8">Malonyl-[acyl-carrier protein] O-methyltransferase</fullName>
        <shortName evidence="8">Malonyl-ACP O-methyltransferase</shortName>
        <ecNumber evidence="3 8">2.1.1.197</ecNumber>
    </recommendedName>
    <alternativeName>
        <fullName evidence="8">Biotin synthesis protein BioC</fullName>
    </alternativeName>
</protein>
<keyword evidence="7 8" id="KW-0093">Biotin biosynthesis</keyword>
<comment type="catalytic activity">
    <reaction evidence="1 8">
        <text>malonyl-[ACP] + S-adenosyl-L-methionine = malonyl-[ACP] methyl ester + S-adenosyl-L-homocysteine</text>
        <dbReference type="Rhea" id="RHEA:17105"/>
        <dbReference type="Rhea" id="RHEA-COMP:9623"/>
        <dbReference type="Rhea" id="RHEA-COMP:9954"/>
        <dbReference type="ChEBI" id="CHEBI:57856"/>
        <dbReference type="ChEBI" id="CHEBI:59789"/>
        <dbReference type="ChEBI" id="CHEBI:78449"/>
        <dbReference type="ChEBI" id="CHEBI:78845"/>
        <dbReference type="EC" id="2.1.1.197"/>
    </reaction>
</comment>
<dbReference type="RefSeq" id="WP_085067543.1">
    <property type="nucleotide sequence ID" value="NZ_CP019706.1"/>
</dbReference>
<dbReference type="CDD" id="cd02440">
    <property type="entry name" value="AdoMet_MTases"/>
    <property type="match status" value="1"/>
</dbReference>
<dbReference type="InterPro" id="IPR029063">
    <property type="entry name" value="SAM-dependent_MTases_sf"/>
</dbReference>
<keyword evidence="5 8" id="KW-0808">Transferase</keyword>
<dbReference type="GO" id="GO:0008757">
    <property type="term" value="F:S-adenosylmethionine-dependent methyltransferase activity"/>
    <property type="evidence" value="ECO:0007669"/>
    <property type="project" value="InterPro"/>
</dbReference>
<keyword evidence="11" id="KW-1185">Reference proteome</keyword>
<evidence type="ECO:0000259" key="9">
    <source>
        <dbReference type="Pfam" id="PF08241"/>
    </source>
</evidence>
<dbReference type="PANTHER" id="PTHR43591">
    <property type="entry name" value="METHYLTRANSFERASE"/>
    <property type="match status" value="1"/>
</dbReference>
<evidence type="ECO:0000256" key="1">
    <source>
        <dbReference type="ARBA" id="ARBA00000852"/>
    </source>
</evidence>
<dbReference type="Pfam" id="PF08241">
    <property type="entry name" value="Methyltransf_11"/>
    <property type="match status" value="1"/>
</dbReference>
<dbReference type="Gene3D" id="3.40.50.150">
    <property type="entry name" value="Vaccinia Virus protein VP39"/>
    <property type="match status" value="1"/>
</dbReference>
<evidence type="ECO:0000313" key="10">
    <source>
        <dbReference type="EMBL" id="ARJ40688.1"/>
    </source>
</evidence>
<sequence length="252" mass="28147">MTHKVNKQAVAQAFGRAAGGYDRFAELQRYSGERLMALQPALSGGTVLDAGCGTGWFSRRWREQGHQVIALDLSPGMLTQARRDETAHHYLLGDIEALPLHARCIDICWSNLAMQWCDDLAQGLRELCRVTRPGGRVLFSTLAEDSLYEMRSAWQALDDYQHVNTFLSVAAIQRAGDGLGLRLSSETVEQRFPDVRSALQSLKGIGATHIHQGRASGLLTRQRLQQLAQHWPQDERGYRLSYQLVTGVIDCE</sequence>
<evidence type="ECO:0000256" key="2">
    <source>
        <dbReference type="ARBA" id="ARBA00004746"/>
    </source>
</evidence>
<dbReference type="STRING" id="1891675.B1H58_00850"/>
<evidence type="ECO:0000256" key="7">
    <source>
        <dbReference type="ARBA" id="ARBA00022756"/>
    </source>
</evidence>
<gene>
    <name evidence="8" type="primary">bioC</name>
    <name evidence="10" type="ORF">B1H58_00850</name>
</gene>
<evidence type="ECO:0000256" key="8">
    <source>
        <dbReference type="HAMAP-Rule" id="MF_00835"/>
    </source>
</evidence>
<evidence type="ECO:0000256" key="6">
    <source>
        <dbReference type="ARBA" id="ARBA00022691"/>
    </source>
</evidence>
<evidence type="ECO:0000256" key="3">
    <source>
        <dbReference type="ARBA" id="ARBA00012327"/>
    </source>
</evidence>
<dbReference type="HAMAP" id="MF_00835">
    <property type="entry name" value="BioC"/>
    <property type="match status" value="1"/>
</dbReference>
<dbReference type="EC" id="2.1.1.197" evidence="3 8"/>
<keyword evidence="4 8" id="KW-0489">Methyltransferase</keyword>
<comment type="similarity">
    <text evidence="8">Belongs to the methyltransferase superfamily.</text>
</comment>
<dbReference type="AlphaFoldDB" id="A0A1W6B0U1"/>
<dbReference type="OrthoDB" id="9760689at2"/>
<name>A0A1W6B0U1_9GAMM</name>
<comment type="pathway">
    <text evidence="2 8">Cofactor biosynthesis; biotin biosynthesis.</text>
</comment>
<organism evidence="10 11">
    <name type="scientific">Pantoea alhagi</name>
    <dbReference type="NCBI Taxonomy" id="1891675"/>
    <lineage>
        <taxon>Bacteria</taxon>
        <taxon>Pseudomonadati</taxon>
        <taxon>Pseudomonadota</taxon>
        <taxon>Gammaproteobacteria</taxon>
        <taxon>Enterobacterales</taxon>
        <taxon>Erwiniaceae</taxon>
        <taxon>Pantoea</taxon>
    </lineage>
</organism>
<evidence type="ECO:0000256" key="5">
    <source>
        <dbReference type="ARBA" id="ARBA00022679"/>
    </source>
</evidence>
<proteinExistence type="inferred from homology"/>
<dbReference type="Proteomes" id="UP000192900">
    <property type="component" value="Chromosome"/>
</dbReference>
<dbReference type="EMBL" id="CP019706">
    <property type="protein sequence ID" value="ARJ40688.1"/>
    <property type="molecule type" value="Genomic_DNA"/>
</dbReference>